<dbReference type="Gene3D" id="3.40.50.720">
    <property type="entry name" value="NAD(P)-binding Rossmann-like Domain"/>
    <property type="match status" value="1"/>
</dbReference>
<keyword evidence="2" id="KW-0560">Oxidoreductase</keyword>
<dbReference type="InterPro" id="IPR036291">
    <property type="entry name" value="NAD(P)-bd_dom_sf"/>
</dbReference>
<dbReference type="RefSeq" id="WP_260653613.1">
    <property type="nucleotide sequence ID" value="NZ_CP104275.1"/>
</dbReference>
<dbReference type="InterPro" id="IPR002347">
    <property type="entry name" value="SDR_fam"/>
</dbReference>
<dbReference type="EMBL" id="CP104275">
    <property type="protein sequence ID" value="UWX98531.1"/>
    <property type="molecule type" value="Genomic_DNA"/>
</dbReference>
<dbReference type="InterPro" id="IPR023985">
    <property type="entry name" value="SDR_subfam_1"/>
</dbReference>
<evidence type="ECO:0000256" key="2">
    <source>
        <dbReference type="ARBA" id="ARBA00023002"/>
    </source>
</evidence>
<comment type="similarity">
    <text evidence="1 4">Belongs to the short-chain dehydrogenases/reductases (SDR) family.</text>
</comment>
<keyword evidence="6" id="KW-1185">Reference proteome</keyword>
<dbReference type="NCBIfam" id="TIGR03971">
    <property type="entry name" value="SDR_subfam_1"/>
    <property type="match status" value="1"/>
</dbReference>
<dbReference type="Proteomes" id="UP001059859">
    <property type="component" value="Chromosome"/>
</dbReference>
<evidence type="ECO:0000256" key="4">
    <source>
        <dbReference type="RuleBase" id="RU000363"/>
    </source>
</evidence>
<evidence type="ECO:0000313" key="5">
    <source>
        <dbReference type="EMBL" id="UWX98531.1"/>
    </source>
</evidence>
<dbReference type="PANTHER" id="PTHR24321">
    <property type="entry name" value="DEHYDROGENASES, SHORT CHAIN"/>
    <property type="match status" value="1"/>
</dbReference>
<dbReference type="CDD" id="cd05233">
    <property type="entry name" value="SDR_c"/>
    <property type="match status" value="1"/>
</dbReference>
<keyword evidence="3" id="KW-0520">NAD</keyword>
<dbReference type="InterPro" id="IPR020904">
    <property type="entry name" value="Sc_DH/Rdtase_CS"/>
</dbReference>
<dbReference type="PANTHER" id="PTHR24321:SF8">
    <property type="entry name" value="ESTRADIOL 17-BETA-DEHYDROGENASE 8-RELATED"/>
    <property type="match status" value="1"/>
</dbReference>
<proteinExistence type="inferred from homology"/>
<dbReference type="PROSITE" id="PS00061">
    <property type="entry name" value="ADH_SHORT"/>
    <property type="match status" value="1"/>
</dbReference>
<organism evidence="5 6">
    <name type="scientific">Arthrobacter zhaoxinii</name>
    <dbReference type="NCBI Taxonomy" id="2964616"/>
    <lineage>
        <taxon>Bacteria</taxon>
        <taxon>Bacillati</taxon>
        <taxon>Actinomycetota</taxon>
        <taxon>Actinomycetes</taxon>
        <taxon>Micrococcales</taxon>
        <taxon>Micrococcaceae</taxon>
        <taxon>Arthrobacter</taxon>
    </lineage>
</organism>
<name>A0ABY5YTT5_9MICC</name>
<dbReference type="Pfam" id="PF00106">
    <property type="entry name" value="adh_short"/>
    <property type="match status" value="1"/>
</dbReference>
<dbReference type="PRINTS" id="PR00081">
    <property type="entry name" value="GDHRDH"/>
</dbReference>
<dbReference type="PRINTS" id="PR00080">
    <property type="entry name" value="SDRFAMILY"/>
</dbReference>
<sequence>MGRVQGKVALVTGAARGQGRSHAIRLAQEGADIIAVDLCDSVRGVTYPAATEEDLAQTAKEVEALDRRVVAVKADVRDRGALQNAIDAGAAELGRLDIVVANAGIMIMRPWDQTTQDIWDDTVGINLTGVWNTVQLAAPHLVEAGGGSIILTSSAAGLKGLPFLAPYVAAKHGVVGLMRAFATELAEHHIRVNSLHPTGVMTPMISGEDMQSFPVWLEEHPRLGSMSTNLLDVQAVQPADISNAVLFLASDEARYVTSLAMTVDAGVTQY</sequence>
<reference evidence="5" key="1">
    <citation type="submission" date="2022-09" db="EMBL/GenBank/DDBJ databases">
        <title>Novel species in genus Arthrobacter.</title>
        <authorList>
            <person name="Liu Y."/>
        </authorList>
    </citation>
    <scope>NUCLEOTIDE SEQUENCE</scope>
    <source>
        <strain evidence="5">Zg-Y815</strain>
    </source>
</reference>
<accession>A0ABY5YTT5</accession>
<protein>
    <submittedName>
        <fullName evidence="5">Mycofactocin-coupled SDR family oxidoreductase</fullName>
    </submittedName>
</protein>
<dbReference type="NCBIfam" id="NF009467">
    <property type="entry name" value="PRK12826.1-3"/>
    <property type="match status" value="1"/>
</dbReference>
<dbReference type="SUPFAM" id="SSF51735">
    <property type="entry name" value="NAD(P)-binding Rossmann-fold domains"/>
    <property type="match status" value="1"/>
</dbReference>
<evidence type="ECO:0000256" key="1">
    <source>
        <dbReference type="ARBA" id="ARBA00006484"/>
    </source>
</evidence>
<gene>
    <name evidence="5" type="ORF">N2K95_07790</name>
</gene>
<evidence type="ECO:0000256" key="3">
    <source>
        <dbReference type="ARBA" id="ARBA00023027"/>
    </source>
</evidence>
<evidence type="ECO:0000313" key="6">
    <source>
        <dbReference type="Proteomes" id="UP001059859"/>
    </source>
</evidence>